<keyword evidence="4 7" id="KW-1133">Transmembrane helix</keyword>
<evidence type="ECO:0000256" key="3">
    <source>
        <dbReference type="ARBA" id="ARBA00022692"/>
    </source>
</evidence>
<keyword evidence="2 7" id="KW-1003">Cell membrane</keyword>
<keyword evidence="7" id="KW-0915">Sodium</keyword>
<feature type="transmembrane region" description="Helical" evidence="7">
    <location>
        <begin position="383"/>
        <end position="407"/>
    </location>
</feature>
<name>A0ABS3CNU9_9ALTE</name>
<accession>A0ABS3CNU9</accession>
<evidence type="ECO:0000313" key="9">
    <source>
        <dbReference type="Proteomes" id="UP000663992"/>
    </source>
</evidence>
<dbReference type="NCBIfam" id="TIGR00773">
    <property type="entry name" value="NhaA"/>
    <property type="match status" value="1"/>
</dbReference>
<dbReference type="Pfam" id="PF06965">
    <property type="entry name" value="Na_H_antiport_1"/>
    <property type="match status" value="1"/>
</dbReference>
<evidence type="ECO:0000256" key="4">
    <source>
        <dbReference type="ARBA" id="ARBA00022989"/>
    </source>
</evidence>
<keyword evidence="7" id="KW-0050">Antiport</keyword>
<gene>
    <name evidence="7 8" type="primary">nhaA</name>
    <name evidence="8" type="ORF">J0A65_00840</name>
</gene>
<feature type="transmembrane region" description="Helical" evidence="7">
    <location>
        <begin position="347"/>
        <end position="371"/>
    </location>
</feature>
<dbReference type="HAMAP" id="MF_01844">
    <property type="entry name" value="NhaA"/>
    <property type="match status" value="1"/>
</dbReference>
<organism evidence="8 9">
    <name type="scientific">Bowmanella yangjiangensis</name>
    <dbReference type="NCBI Taxonomy" id="2811230"/>
    <lineage>
        <taxon>Bacteria</taxon>
        <taxon>Pseudomonadati</taxon>
        <taxon>Pseudomonadota</taxon>
        <taxon>Gammaproteobacteria</taxon>
        <taxon>Alteromonadales</taxon>
        <taxon>Alteromonadaceae</taxon>
        <taxon>Bowmanella</taxon>
    </lineage>
</organism>
<proteinExistence type="inferred from homology"/>
<feature type="transmembrane region" description="Helical" evidence="7">
    <location>
        <begin position="77"/>
        <end position="98"/>
    </location>
</feature>
<sequence length="469" mass="50281">MDNPAPASKDGKLQSMPKELIDWVNKPLGRFFRIETAAAGILLAVTILAMLLANSPWSAQYLALWQVEAGINLGPFGLHLTLLEWINDAVMTLFFFVVSLELKRELVLGELRQPRQAMLSVSAAIGGMAVPAVLYLLMLWGAPGAHGWGMVMATDTAFVIGCLALLGRRIPVQLRVFLLSLAIVDDIGAILVVAVGYGEALNYQALALAAAGIMVIRGMALLGIRNLMLYFLMGAAIWLAVEHSGIHPTVTGVVLGLMTPTLKWVSDARLHQILDAVIAHPPGQNWSGDTLARMKLRTAESAAREALSPVERLEIVLHPWVGFVIMPLFAFANAGVPVGETNVTSPLTLAILLGLVLGKPLGIFLFSWLAVKLNIAARPVQLSWSLIAAGGCLCGIGFTMALFIAGLAFSPIQINEAKFGILLASAISALAGMLIIKLTSFPQSLTYSSSEESVDFTFDQSPQRGKNKR</sequence>
<comment type="catalytic activity">
    <reaction evidence="7">
        <text>Na(+)(in) + 2 H(+)(out) = Na(+)(out) + 2 H(+)(in)</text>
        <dbReference type="Rhea" id="RHEA:29251"/>
        <dbReference type="ChEBI" id="CHEBI:15378"/>
        <dbReference type="ChEBI" id="CHEBI:29101"/>
    </reaction>
</comment>
<comment type="caution">
    <text evidence="8">The sequence shown here is derived from an EMBL/GenBank/DDBJ whole genome shotgun (WGS) entry which is preliminary data.</text>
</comment>
<feature type="transmembrane region" description="Helical" evidence="7">
    <location>
        <begin position="203"/>
        <end position="224"/>
    </location>
</feature>
<protein>
    <recommendedName>
        <fullName evidence="7">Na(+)/H(+) antiporter NhaA</fullName>
    </recommendedName>
    <alternativeName>
        <fullName evidence="7">Sodium/proton antiporter NhaA</fullName>
    </alternativeName>
</protein>
<dbReference type="EMBL" id="JAFKCS010000001">
    <property type="protein sequence ID" value="MBN7818385.1"/>
    <property type="molecule type" value="Genomic_DNA"/>
</dbReference>
<feature type="transmembrane region" description="Helical" evidence="7">
    <location>
        <begin position="315"/>
        <end position="335"/>
    </location>
</feature>
<dbReference type="RefSeq" id="WP_206592214.1">
    <property type="nucleotide sequence ID" value="NZ_JAFKCS010000001.1"/>
</dbReference>
<evidence type="ECO:0000256" key="2">
    <source>
        <dbReference type="ARBA" id="ARBA00022475"/>
    </source>
</evidence>
<feature type="transmembrane region" description="Helical" evidence="7">
    <location>
        <begin position="419"/>
        <end position="436"/>
    </location>
</feature>
<dbReference type="InterPro" id="IPR023171">
    <property type="entry name" value="Na/H_antiporter_dom_sf"/>
</dbReference>
<evidence type="ECO:0000256" key="5">
    <source>
        <dbReference type="ARBA" id="ARBA00023136"/>
    </source>
</evidence>
<keyword evidence="7" id="KW-0813">Transport</keyword>
<evidence type="ECO:0000256" key="1">
    <source>
        <dbReference type="ARBA" id="ARBA00004429"/>
    </source>
</evidence>
<dbReference type="PANTHER" id="PTHR30341:SF0">
    <property type="entry name" value="NA(+)_H(+) ANTIPORTER NHAA"/>
    <property type="match status" value="1"/>
</dbReference>
<dbReference type="InterPro" id="IPR004670">
    <property type="entry name" value="NhaA"/>
</dbReference>
<feature type="transmembrane region" description="Helical" evidence="7">
    <location>
        <begin position="36"/>
        <end position="57"/>
    </location>
</feature>
<keyword evidence="7" id="KW-0406">Ion transport</keyword>
<dbReference type="PANTHER" id="PTHR30341">
    <property type="entry name" value="SODIUM ION/PROTON ANTIPORTER NHAA-RELATED"/>
    <property type="match status" value="1"/>
</dbReference>
<feature type="transmembrane region" description="Helical" evidence="7">
    <location>
        <begin position="119"/>
        <end position="142"/>
    </location>
</feature>
<keyword evidence="5 7" id="KW-0472">Membrane</keyword>
<dbReference type="Gene3D" id="1.20.1530.10">
    <property type="entry name" value="Na+/H+ antiporter like domain"/>
    <property type="match status" value="1"/>
</dbReference>
<comment type="subcellular location">
    <subcellularLocation>
        <location evidence="1">Cell inner membrane</location>
        <topology evidence="1">Multi-pass membrane protein</topology>
    </subcellularLocation>
    <subcellularLocation>
        <location evidence="7">Cell membrane</location>
        <topology evidence="7">Multi-pass membrane protein</topology>
    </subcellularLocation>
</comment>
<comment type="similarity">
    <text evidence="7">Belongs to the NhaA Na(+)/H(+) (TC 2.A.33) antiporter family.</text>
</comment>
<reference evidence="8 9" key="1">
    <citation type="submission" date="2021-03" db="EMBL/GenBank/DDBJ databases">
        <title>novel species isolated from a fishpond in China.</title>
        <authorList>
            <person name="Lu H."/>
            <person name="Cai Z."/>
        </authorList>
    </citation>
    <scope>NUCLEOTIDE SEQUENCE [LARGE SCALE GENOMIC DNA]</scope>
    <source>
        <strain evidence="8 9">Y57</strain>
    </source>
</reference>
<comment type="function">
    <text evidence="7">Na(+)/H(+) antiporter that extrudes sodium in exchange for external protons.</text>
</comment>
<keyword evidence="3 7" id="KW-0812">Transmembrane</keyword>
<evidence type="ECO:0000256" key="6">
    <source>
        <dbReference type="ARBA" id="ARBA00023201"/>
    </source>
</evidence>
<keyword evidence="6 7" id="KW-0739">Sodium transport</keyword>
<feature type="transmembrane region" description="Helical" evidence="7">
    <location>
        <begin position="148"/>
        <end position="167"/>
    </location>
</feature>
<evidence type="ECO:0000313" key="8">
    <source>
        <dbReference type="EMBL" id="MBN7818385.1"/>
    </source>
</evidence>
<dbReference type="Proteomes" id="UP000663992">
    <property type="component" value="Unassembled WGS sequence"/>
</dbReference>
<feature type="transmembrane region" description="Helical" evidence="7">
    <location>
        <begin position="174"/>
        <end position="197"/>
    </location>
</feature>
<evidence type="ECO:0000256" key="7">
    <source>
        <dbReference type="HAMAP-Rule" id="MF_01844"/>
    </source>
</evidence>
<keyword evidence="9" id="KW-1185">Reference proteome</keyword>